<dbReference type="PANTHER" id="PTHR33490:SF3">
    <property type="entry name" value="CONSERVED INTEGRAL MEMBRANE PROTEIN"/>
    <property type="match status" value="1"/>
</dbReference>
<organism evidence="2 3">
    <name type="scientific">Mesorhizobium plurifarium</name>
    <dbReference type="NCBI Taxonomy" id="69974"/>
    <lineage>
        <taxon>Bacteria</taxon>
        <taxon>Pseudomonadati</taxon>
        <taxon>Pseudomonadota</taxon>
        <taxon>Alphaproteobacteria</taxon>
        <taxon>Hyphomicrobiales</taxon>
        <taxon>Phyllobacteriaceae</taxon>
        <taxon>Mesorhizobium</taxon>
    </lineage>
</organism>
<name>A0A0K2W0R0_MESPL</name>
<sequence>METALRPTRFIDSDHPVVREFVAGHAGAGGPLERAVNLYYALRDRIAYDMGTFGVEEDQFVASNVLRSTSAFCVPKAVALAAVVRASGIPARLGFANVRNHLVSPRLAPLLDDDIFRWHAYTAIHLGGRWVKATPAFDAELCRRHHVRPLDFDGRADSIFHPFDQKGRKHMEYVDFIGDFDDVPFERFAADMRKFYPRLLTHLEAERMKSPHDTRRNGDSK</sequence>
<gene>
    <name evidence="2" type="ORF">MPL1032_240243</name>
</gene>
<feature type="domain" description="Transglutaminase-like" evidence="1">
    <location>
        <begin position="26"/>
        <end position="135"/>
    </location>
</feature>
<proteinExistence type="predicted"/>
<evidence type="ECO:0000313" key="2">
    <source>
        <dbReference type="EMBL" id="CDX58750.1"/>
    </source>
</evidence>
<dbReference type="InterPro" id="IPR002931">
    <property type="entry name" value="Transglutaminase-like"/>
</dbReference>
<evidence type="ECO:0000259" key="1">
    <source>
        <dbReference type="Pfam" id="PF01841"/>
    </source>
</evidence>
<dbReference type="Gene3D" id="3.10.620.30">
    <property type="match status" value="1"/>
</dbReference>
<accession>A0A0K2W0R0</accession>
<dbReference type="Proteomes" id="UP000182888">
    <property type="component" value="Unassembled WGS sequence"/>
</dbReference>
<dbReference type="Pfam" id="PF01841">
    <property type="entry name" value="Transglut_core"/>
    <property type="match status" value="1"/>
</dbReference>
<evidence type="ECO:0000313" key="3">
    <source>
        <dbReference type="Proteomes" id="UP000182888"/>
    </source>
</evidence>
<reference evidence="3" key="1">
    <citation type="submission" date="2014-08" db="EMBL/GenBank/DDBJ databases">
        <authorList>
            <person name="Edwards T."/>
        </authorList>
    </citation>
    <scope>NUCLEOTIDE SEQUENCE [LARGE SCALE GENOMIC DNA]</scope>
</reference>
<dbReference type="EMBL" id="CCND01000017">
    <property type="protein sequence ID" value="CDX58750.1"/>
    <property type="molecule type" value="Genomic_DNA"/>
</dbReference>
<protein>
    <submittedName>
        <fullName evidence="2">Transglutaminase domain protein</fullName>
    </submittedName>
</protein>
<dbReference type="PANTHER" id="PTHR33490">
    <property type="entry name" value="BLR5614 PROTEIN-RELATED"/>
    <property type="match status" value="1"/>
</dbReference>
<dbReference type="InterPro" id="IPR038765">
    <property type="entry name" value="Papain-like_cys_pep_sf"/>
</dbReference>
<dbReference type="AlphaFoldDB" id="A0A0K2W0R0"/>
<dbReference type="SUPFAM" id="SSF54001">
    <property type="entry name" value="Cysteine proteinases"/>
    <property type="match status" value="1"/>
</dbReference>